<evidence type="ECO:0000259" key="1">
    <source>
        <dbReference type="PROSITE" id="PS50879"/>
    </source>
</evidence>
<dbReference type="Gene3D" id="3.30.420.10">
    <property type="entry name" value="Ribonuclease H-like superfamily/Ribonuclease H"/>
    <property type="match status" value="1"/>
</dbReference>
<dbReference type="InterPro" id="IPR012337">
    <property type="entry name" value="RNaseH-like_sf"/>
</dbReference>
<dbReference type="EMBL" id="PFGY01000059">
    <property type="protein sequence ID" value="PIW76292.1"/>
    <property type="molecule type" value="Genomic_DNA"/>
</dbReference>
<proteinExistence type="predicted"/>
<dbReference type="GO" id="GO:0003676">
    <property type="term" value="F:nucleic acid binding"/>
    <property type="evidence" value="ECO:0007669"/>
    <property type="project" value="InterPro"/>
</dbReference>
<evidence type="ECO:0000313" key="3">
    <source>
        <dbReference type="Proteomes" id="UP000229561"/>
    </source>
</evidence>
<comment type="caution">
    <text evidence="2">The sequence shown here is derived from an EMBL/GenBank/DDBJ whole genome shotgun (WGS) entry which is preliminary data.</text>
</comment>
<dbReference type="SUPFAM" id="SSF53098">
    <property type="entry name" value="Ribonuclease H-like"/>
    <property type="match status" value="1"/>
</dbReference>
<dbReference type="Proteomes" id="UP000229561">
    <property type="component" value="Unassembled WGS sequence"/>
</dbReference>
<dbReference type="GO" id="GO:0004523">
    <property type="term" value="F:RNA-DNA hybrid ribonuclease activity"/>
    <property type="evidence" value="ECO:0007669"/>
    <property type="project" value="InterPro"/>
</dbReference>
<gene>
    <name evidence="2" type="ORF">CO001_02135</name>
</gene>
<dbReference type="InterPro" id="IPR002156">
    <property type="entry name" value="RNaseH_domain"/>
</dbReference>
<name>A0A2M7IIG6_9BACT</name>
<dbReference type="InterPro" id="IPR036397">
    <property type="entry name" value="RNaseH_sf"/>
</dbReference>
<accession>A0A2M7IIG6</accession>
<dbReference type="AlphaFoldDB" id="A0A2M7IIG6"/>
<sequence>MKFIIYTDGGARGNPGPAAIGVVLCDEKGTVIKKYSEAIGEATNNEAEYQAVIFALKKIKQLWRKEEIKKSQIEMRLDSELVAKQ</sequence>
<feature type="domain" description="RNase H type-1" evidence="1">
    <location>
        <begin position="1"/>
        <end position="85"/>
    </location>
</feature>
<feature type="non-terminal residue" evidence="2">
    <location>
        <position position="85"/>
    </location>
</feature>
<dbReference type="InterPro" id="IPR053151">
    <property type="entry name" value="RNase_H-like"/>
</dbReference>
<dbReference type="Pfam" id="PF00075">
    <property type="entry name" value="RNase_H"/>
    <property type="match status" value="1"/>
</dbReference>
<dbReference type="PANTHER" id="PTHR47723:SF19">
    <property type="entry name" value="POLYNUCLEOTIDYL TRANSFERASE, RIBONUCLEASE H-LIKE SUPERFAMILY PROTEIN"/>
    <property type="match status" value="1"/>
</dbReference>
<organism evidence="2 3">
    <name type="scientific">Candidatus Portnoybacteria bacterium CG_4_8_14_3_um_filter_40_10</name>
    <dbReference type="NCBI Taxonomy" id="1974801"/>
    <lineage>
        <taxon>Bacteria</taxon>
        <taxon>Candidatus Portnoyibacteriota</taxon>
    </lineage>
</organism>
<dbReference type="PANTHER" id="PTHR47723">
    <property type="entry name" value="OS05G0353850 PROTEIN"/>
    <property type="match status" value="1"/>
</dbReference>
<dbReference type="PROSITE" id="PS50879">
    <property type="entry name" value="RNASE_H_1"/>
    <property type="match status" value="1"/>
</dbReference>
<reference evidence="3" key="1">
    <citation type="submission" date="2017-09" db="EMBL/GenBank/DDBJ databases">
        <title>Depth-based differentiation of microbial function through sediment-hosted aquifers and enrichment of novel symbionts in the deep terrestrial subsurface.</title>
        <authorList>
            <person name="Probst A.J."/>
            <person name="Ladd B."/>
            <person name="Jarett J.K."/>
            <person name="Geller-Mcgrath D.E."/>
            <person name="Sieber C.M.K."/>
            <person name="Emerson J.B."/>
            <person name="Anantharaman K."/>
            <person name="Thomas B.C."/>
            <person name="Malmstrom R."/>
            <person name="Stieglmeier M."/>
            <person name="Klingl A."/>
            <person name="Woyke T."/>
            <person name="Ryan C.M."/>
            <person name="Banfield J.F."/>
        </authorList>
    </citation>
    <scope>NUCLEOTIDE SEQUENCE [LARGE SCALE GENOMIC DNA]</scope>
</reference>
<protein>
    <recommendedName>
        <fullName evidence="1">RNase H type-1 domain-containing protein</fullName>
    </recommendedName>
</protein>
<evidence type="ECO:0000313" key="2">
    <source>
        <dbReference type="EMBL" id="PIW76292.1"/>
    </source>
</evidence>